<organism evidence="1 2">
    <name type="scientific">Steinernema glaseri</name>
    <dbReference type="NCBI Taxonomy" id="37863"/>
    <lineage>
        <taxon>Eukaryota</taxon>
        <taxon>Metazoa</taxon>
        <taxon>Ecdysozoa</taxon>
        <taxon>Nematoda</taxon>
        <taxon>Chromadorea</taxon>
        <taxon>Rhabditida</taxon>
        <taxon>Tylenchina</taxon>
        <taxon>Panagrolaimomorpha</taxon>
        <taxon>Strongyloidoidea</taxon>
        <taxon>Steinernematidae</taxon>
        <taxon>Steinernema</taxon>
    </lineage>
</organism>
<dbReference type="WBParaSite" id="L893_g10479.t1">
    <property type="protein sequence ID" value="L893_g10479.t1"/>
    <property type="gene ID" value="L893_g10479"/>
</dbReference>
<evidence type="ECO:0000313" key="1">
    <source>
        <dbReference type="Proteomes" id="UP000095287"/>
    </source>
</evidence>
<accession>A0A1I7XXJ0</accession>
<protein>
    <submittedName>
        <fullName evidence="2">CUB domain-containing protein</fullName>
    </submittedName>
</protein>
<reference evidence="2" key="1">
    <citation type="submission" date="2016-11" db="UniProtKB">
        <authorList>
            <consortium name="WormBaseParasite"/>
        </authorList>
    </citation>
    <scope>IDENTIFICATION</scope>
</reference>
<evidence type="ECO:0000313" key="2">
    <source>
        <dbReference type="WBParaSite" id="L893_g10479.t1"/>
    </source>
</evidence>
<keyword evidence="1" id="KW-1185">Reference proteome</keyword>
<name>A0A1I7XXJ0_9BILA</name>
<dbReference type="AlphaFoldDB" id="A0A1I7XXJ0"/>
<dbReference type="Proteomes" id="UP000095287">
    <property type="component" value="Unplaced"/>
</dbReference>
<sequence length="94" mass="10708">MMVHLTKVIQPTAYRRPPTGKCPHKADLSSTGGTRITIIFETFGNVNQIRVSYGGVHWTRHDGPLNEGDPTNCLSTSTYWKVPLESRFVFHWKH</sequence>
<proteinExistence type="predicted"/>